<evidence type="ECO:0000313" key="1">
    <source>
        <dbReference type="EMBL" id="SVB33268.1"/>
    </source>
</evidence>
<gene>
    <name evidence="1" type="ORF">METZ01_LOCUS186122</name>
</gene>
<reference evidence="1" key="1">
    <citation type="submission" date="2018-05" db="EMBL/GenBank/DDBJ databases">
        <authorList>
            <person name="Lanie J.A."/>
            <person name="Ng W.-L."/>
            <person name="Kazmierczak K.M."/>
            <person name="Andrzejewski T.M."/>
            <person name="Davidsen T.M."/>
            <person name="Wayne K.J."/>
            <person name="Tettelin H."/>
            <person name="Glass J.I."/>
            <person name="Rusch D."/>
            <person name="Podicherti R."/>
            <person name="Tsui H.-C.T."/>
            <person name="Winkler M.E."/>
        </authorList>
    </citation>
    <scope>NUCLEOTIDE SEQUENCE</scope>
</reference>
<proteinExistence type="predicted"/>
<organism evidence="1">
    <name type="scientific">marine metagenome</name>
    <dbReference type="NCBI Taxonomy" id="408172"/>
    <lineage>
        <taxon>unclassified sequences</taxon>
        <taxon>metagenomes</taxon>
        <taxon>ecological metagenomes</taxon>
    </lineage>
</organism>
<feature type="non-terminal residue" evidence="1">
    <location>
        <position position="1"/>
    </location>
</feature>
<dbReference type="AlphaFoldDB" id="A0A382D4A5"/>
<name>A0A382D4A5_9ZZZZ</name>
<protein>
    <submittedName>
        <fullName evidence="1">Uncharacterized protein</fullName>
    </submittedName>
</protein>
<sequence length="24" mass="2555">AGGVYLCSIMAGESRKSIKMVLLK</sequence>
<accession>A0A382D4A5</accession>
<dbReference type="EMBL" id="UINC01037574">
    <property type="protein sequence ID" value="SVB33268.1"/>
    <property type="molecule type" value="Genomic_DNA"/>
</dbReference>